<evidence type="ECO:0000313" key="2">
    <source>
        <dbReference type="EMBL" id="UTI66936.1"/>
    </source>
</evidence>
<evidence type="ECO:0000259" key="1">
    <source>
        <dbReference type="SMART" id="SM00849"/>
    </source>
</evidence>
<protein>
    <submittedName>
        <fullName evidence="2">MBL fold metallo-hydrolase</fullName>
    </submittedName>
</protein>
<dbReference type="RefSeq" id="WP_254573588.1">
    <property type="nucleotide sequence ID" value="NZ_CP098502.1"/>
</dbReference>
<organism evidence="2 3">
    <name type="scientific">Paraconexibacter antarcticus</name>
    <dbReference type="NCBI Taxonomy" id="2949664"/>
    <lineage>
        <taxon>Bacteria</taxon>
        <taxon>Bacillati</taxon>
        <taxon>Actinomycetota</taxon>
        <taxon>Thermoleophilia</taxon>
        <taxon>Solirubrobacterales</taxon>
        <taxon>Paraconexibacteraceae</taxon>
        <taxon>Paraconexibacter</taxon>
    </lineage>
</organism>
<keyword evidence="3" id="KW-1185">Reference proteome</keyword>
<dbReference type="SUPFAM" id="SSF56281">
    <property type="entry name" value="Metallo-hydrolase/oxidoreductase"/>
    <property type="match status" value="1"/>
</dbReference>
<feature type="domain" description="Metallo-beta-lactamase" evidence="1">
    <location>
        <begin position="18"/>
        <end position="204"/>
    </location>
</feature>
<reference evidence="2 3" key="1">
    <citation type="submission" date="2022-06" db="EMBL/GenBank/DDBJ databases">
        <title>Paraconexibacter antarcticus.</title>
        <authorList>
            <person name="Kim C.S."/>
        </authorList>
    </citation>
    <scope>NUCLEOTIDE SEQUENCE [LARGE SCALE GENOMIC DNA]</scope>
    <source>
        <strain evidence="2 3">02-257</strain>
    </source>
</reference>
<dbReference type="InterPro" id="IPR036866">
    <property type="entry name" value="RibonucZ/Hydroxyglut_hydro"/>
</dbReference>
<dbReference type="EMBL" id="CP098502">
    <property type="protein sequence ID" value="UTI66936.1"/>
    <property type="molecule type" value="Genomic_DNA"/>
</dbReference>
<dbReference type="CDD" id="cd07721">
    <property type="entry name" value="yflN-like_MBL-fold"/>
    <property type="match status" value="1"/>
</dbReference>
<proteinExistence type="predicted"/>
<dbReference type="PANTHER" id="PTHR42951:SF17">
    <property type="entry name" value="METALLO-BETA-LACTAMASE DOMAIN-CONTAINING PROTEIN"/>
    <property type="match status" value="1"/>
</dbReference>
<name>A0ABY5DY27_9ACTN</name>
<gene>
    <name evidence="2" type="ORF">NBH00_12180</name>
</gene>
<dbReference type="PANTHER" id="PTHR42951">
    <property type="entry name" value="METALLO-BETA-LACTAMASE DOMAIN-CONTAINING"/>
    <property type="match status" value="1"/>
</dbReference>
<dbReference type="Gene3D" id="3.60.15.10">
    <property type="entry name" value="Ribonuclease Z/Hydroxyacylglutathione hydrolase-like"/>
    <property type="match status" value="1"/>
</dbReference>
<dbReference type="SMART" id="SM00849">
    <property type="entry name" value="Lactamase_B"/>
    <property type="match status" value="1"/>
</dbReference>
<accession>A0ABY5DY27</accession>
<dbReference type="InterPro" id="IPR050855">
    <property type="entry name" value="NDM-1-like"/>
</dbReference>
<dbReference type="Proteomes" id="UP001056035">
    <property type="component" value="Chromosome"/>
</dbReference>
<sequence length="221" mass="23846">MKQIADDVHLITGLPPYAINAYLVGDVLVDAMTKLDAGRIRRALRGHVVTAHVLTHAHPDHQGASHAICTELDIPLRVGELDVPPAEDASLIAKRQPPHPLNTLFGKVMAGPGHPVARALHEGDDVAGFTVLDTPGHSAGHISLWRERDRVLILGDVLNNQHPLLGLPRGLREPLAIFTPDAARNRESIRRLGTLEPATVLFGHGPPHRDPAAFAAFCRSV</sequence>
<evidence type="ECO:0000313" key="3">
    <source>
        <dbReference type="Proteomes" id="UP001056035"/>
    </source>
</evidence>
<dbReference type="InterPro" id="IPR001279">
    <property type="entry name" value="Metallo-B-lactamas"/>
</dbReference>
<dbReference type="Pfam" id="PF00753">
    <property type="entry name" value="Lactamase_B"/>
    <property type="match status" value="1"/>
</dbReference>